<proteinExistence type="inferred from homology"/>
<protein>
    <recommendedName>
        <fullName evidence="8">Sulfatase N-terminal domain-containing protein</fullName>
    </recommendedName>
</protein>
<evidence type="ECO:0000313" key="10">
    <source>
        <dbReference type="Proteomes" id="UP001153954"/>
    </source>
</evidence>
<keyword evidence="6" id="KW-0106">Calcium</keyword>
<comment type="cofactor">
    <cofactor evidence="1">
        <name>Ca(2+)</name>
        <dbReference type="ChEBI" id="CHEBI:29108"/>
    </cofactor>
</comment>
<evidence type="ECO:0000256" key="3">
    <source>
        <dbReference type="ARBA" id="ARBA00022723"/>
    </source>
</evidence>
<evidence type="ECO:0000256" key="5">
    <source>
        <dbReference type="ARBA" id="ARBA00022801"/>
    </source>
</evidence>
<dbReference type="InterPro" id="IPR000917">
    <property type="entry name" value="Sulfatase_N"/>
</dbReference>
<dbReference type="GO" id="GO:0005737">
    <property type="term" value="C:cytoplasm"/>
    <property type="evidence" value="ECO:0007669"/>
    <property type="project" value="TreeGrafter"/>
</dbReference>
<dbReference type="PANTHER" id="PTHR45953:SF1">
    <property type="entry name" value="IDURONATE 2-SULFATASE"/>
    <property type="match status" value="1"/>
</dbReference>
<dbReference type="GO" id="GO:0046872">
    <property type="term" value="F:metal ion binding"/>
    <property type="evidence" value="ECO:0007669"/>
    <property type="project" value="UniProtKB-KW"/>
</dbReference>
<comment type="caution">
    <text evidence="9">The sequence shown here is derived from an EMBL/GenBank/DDBJ whole genome shotgun (WGS) entry which is preliminary data.</text>
</comment>
<evidence type="ECO:0000313" key="9">
    <source>
        <dbReference type="EMBL" id="CAH2091691.1"/>
    </source>
</evidence>
<dbReference type="PROSITE" id="PS00149">
    <property type="entry name" value="SULFATASE_2"/>
    <property type="match status" value="1"/>
</dbReference>
<dbReference type="InterPro" id="IPR017850">
    <property type="entry name" value="Alkaline_phosphatase_core_sf"/>
</dbReference>
<dbReference type="InterPro" id="IPR024607">
    <property type="entry name" value="Sulfatase_CS"/>
</dbReference>
<dbReference type="PROSITE" id="PS00523">
    <property type="entry name" value="SULFATASE_1"/>
    <property type="match status" value="1"/>
</dbReference>
<keyword evidence="4 7" id="KW-0732">Signal</keyword>
<dbReference type="Proteomes" id="UP001153954">
    <property type="component" value="Unassembled WGS sequence"/>
</dbReference>
<dbReference type="AlphaFoldDB" id="A0AAU9TXX4"/>
<keyword evidence="5" id="KW-0378">Hydrolase</keyword>
<evidence type="ECO:0000259" key="8">
    <source>
        <dbReference type="Pfam" id="PF00884"/>
    </source>
</evidence>
<feature type="domain" description="Sulfatase N-terminal" evidence="8">
    <location>
        <begin position="30"/>
        <end position="374"/>
    </location>
</feature>
<evidence type="ECO:0000256" key="2">
    <source>
        <dbReference type="ARBA" id="ARBA00008779"/>
    </source>
</evidence>
<organism evidence="9 10">
    <name type="scientific">Euphydryas editha</name>
    <name type="common">Edith's checkerspot</name>
    <dbReference type="NCBI Taxonomy" id="104508"/>
    <lineage>
        <taxon>Eukaryota</taxon>
        <taxon>Metazoa</taxon>
        <taxon>Ecdysozoa</taxon>
        <taxon>Arthropoda</taxon>
        <taxon>Hexapoda</taxon>
        <taxon>Insecta</taxon>
        <taxon>Pterygota</taxon>
        <taxon>Neoptera</taxon>
        <taxon>Endopterygota</taxon>
        <taxon>Lepidoptera</taxon>
        <taxon>Glossata</taxon>
        <taxon>Ditrysia</taxon>
        <taxon>Papilionoidea</taxon>
        <taxon>Nymphalidae</taxon>
        <taxon>Nymphalinae</taxon>
        <taxon>Euphydryas</taxon>
    </lineage>
</organism>
<evidence type="ECO:0000256" key="6">
    <source>
        <dbReference type="ARBA" id="ARBA00022837"/>
    </source>
</evidence>
<dbReference type="EMBL" id="CAKOGL010000011">
    <property type="protein sequence ID" value="CAH2091691.1"/>
    <property type="molecule type" value="Genomic_DNA"/>
</dbReference>
<evidence type="ECO:0000256" key="4">
    <source>
        <dbReference type="ARBA" id="ARBA00022729"/>
    </source>
</evidence>
<sequence length="508" mass="58855">MKLYLVIYICIISISKILSQDVQKKNQVKRNILIILIDDMRHLTDKNIFLPNIQKLAAKSVAFQNAFAQQALCAPSRNSILTGRRPDKLHLYDFYSYWRDTVGNFSTFPQIFKEHGYDTYSVGKIFHPGLSSNFTDDFPYSWTEEPYHPASQKYKDAAVCKSKHSNKLYKNLLCPINVNKQPDGTLPDLESLKYSIDFFKKRNSNKPFLLAVGFHKPHIPLKYPHKFLRKVPIGVVTPPIMPDMPKKMPTVAWHPWTDVRQRDDITNLNISFPFGTMPPKWTLKIRQNYYAAALYIDDLVGKLISHVDLNNTIVVLTSDHGWSLGENGLWAKYSNFDVALRVPLIFKVPSKPPKSISTPVELIDVFPTLLTLAEIKPPNHCKNNDNTVKCIDGKSLVPLMSDKSHFSNLIKFAISQYPRPSVHPVNNSDKPRLRDIKIMGYSIRTKRYRYTEWVEFNNTMFSRNWNKLYGVELYDHTLDEEESNNLYDENKYKNVKNKLSNLLRLHVD</sequence>
<evidence type="ECO:0000256" key="7">
    <source>
        <dbReference type="SAM" id="SignalP"/>
    </source>
</evidence>
<dbReference type="PANTHER" id="PTHR45953">
    <property type="entry name" value="IDURONATE 2-SULFATASE"/>
    <property type="match status" value="1"/>
</dbReference>
<dbReference type="SUPFAM" id="SSF53649">
    <property type="entry name" value="Alkaline phosphatase-like"/>
    <property type="match status" value="1"/>
</dbReference>
<dbReference type="Pfam" id="PF00884">
    <property type="entry name" value="Sulfatase"/>
    <property type="match status" value="1"/>
</dbReference>
<accession>A0AAU9TXX4</accession>
<comment type="similarity">
    <text evidence="2">Belongs to the sulfatase family.</text>
</comment>
<dbReference type="InterPro" id="IPR035874">
    <property type="entry name" value="IDS"/>
</dbReference>
<dbReference type="GO" id="GO:0004423">
    <property type="term" value="F:iduronate-2-sulfatase activity"/>
    <property type="evidence" value="ECO:0007669"/>
    <property type="project" value="InterPro"/>
</dbReference>
<evidence type="ECO:0000256" key="1">
    <source>
        <dbReference type="ARBA" id="ARBA00001913"/>
    </source>
</evidence>
<reference evidence="9" key="1">
    <citation type="submission" date="2022-03" db="EMBL/GenBank/DDBJ databases">
        <authorList>
            <person name="Tunstrom K."/>
        </authorList>
    </citation>
    <scope>NUCLEOTIDE SEQUENCE</scope>
</reference>
<dbReference type="CDD" id="cd16030">
    <property type="entry name" value="iduronate-2-sulfatase"/>
    <property type="match status" value="1"/>
</dbReference>
<gene>
    <name evidence="9" type="ORF">EEDITHA_LOCUS7532</name>
</gene>
<keyword evidence="10" id="KW-1185">Reference proteome</keyword>
<keyword evidence="3" id="KW-0479">Metal-binding</keyword>
<dbReference type="Gene3D" id="3.40.720.10">
    <property type="entry name" value="Alkaline Phosphatase, subunit A"/>
    <property type="match status" value="1"/>
</dbReference>
<name>A0AAU9TXX4_EUPED</name>
<feature type="chain" id="PRO_5043358953" description="Sulfatase N-terminal domain-containing protein" evidence="7">
    <location>
        <begin position="20"/>
        <end position="508"/>
    </location>
</feature>
<feature type="signal peptide" evidence="7">
    <location>
        <begin position="1"/>
        <end position="19"/>
    </location>
</feature>